<dbReference type="GO" id="GO:0008233">
    <property type="term" value="F:peptidase activity"/>
    <property type="evidence" value="ECO:0007669"/>
    <property type="project" value="UniProtKB-KW"/>
</dbReference>
<accession>A0ABU8JA57</accession>
<keyword evidence="3" id="KW-1185">Reference proteome</keyword>
<protein>
    <submittedName>
        <fullName evidence="2">Phage protease</fullName>
    </submittedName>
</protein>
<organism evidence="2 3">
    <name type="scientific">Fulvimonas yonginensis</name>
    <dbReference type="NCBI Taxonomy" id="1495200"/>
    <lineage>
        <taxon>Bacteria</taxon>
        <taxon>Pseudomonadati</taxon>
        <taxon>Pseudomonadota</taxon>
        <taxon>Gammaproteobacteria</taxon>
        <taxon>Lysobacterales</taxon>
        <taxon>Rhodanobacteraceae</taxon>
        <taxon>Fulvimonas</taxon>
    </lineage>
</organism>
<dbReference type="RefSeq" id="WP_336807057.1">
    <property type="nucleotide sequence ID" value="NZ_JBBBNY010000003.1"/>
</dbReference>
<reference evidence="2 3" key="1">
    <citation type="journal article" date="2014" name="Int. J. Syst. Evol. Microbiol.">
        <title>Fulvimonas yonginensis sp. nov., isolated from greenhouse soil, and emended description of the genus Fulvimonas.</title>
        <authorList>
            <person name="Ahn J.H."/>
            <person name="Kim S.J."/>
            <person name="Weon H.Y."/>
            <person name="Hong S.B."/>
            <person name="Seok S.J."/>
            <person name="Kwon S.W."/>
        </authorList>
    </citation>
    <scope>NUCLEOTIDE SEQUENCE [LARGE SCALE GENOMIC DNA]</scope>
    <source>
        <strain evidence="2 3">KACC 16952</strain>
    </source>
</reference>
<name>A0ABU8JA57_9GAMM</name>
<dbReference type="EMBL" id="JBBBNY010000003">
    <property type="protein sequence ID" value="MEI7036441.1"/>
    <property type="molecule type" value="Genomic_DNA"/>
</dbReference>
<gene>
    <name evidence="2" type="ORF">WAT24_06695</name>
</gene>
<dbReference type="Proteomes" id="UP001381174">
    <property type="component" value="Unassembled WGS sequence"/>
</dbReference>
<proteinExistence type="predicted"/>
<evidence type="ECO:0000313" key="2">
    <source>
        <dbReference type="EMBL" id="MEI7036441.1"/>
    </source>
</evidence>
<evidence type="ECO:0000256" key="1">
    <source>
        <dbReference type="SAM" id="SignalP"/>
    </source>
</evidence>
<dbReference type="PIRSF" id="PIRSF016624">
    <property type="entry name" value="Mu_prophg_I"/>
    <property type="match status" value="1"/>
</dbReference>
<keyword evidence="2" id="KW-0378">Hydrolase</keyword>
<keyword evidence="1" id="KW-0732">Signal</keyword>
<dbReference type="InterPro" id="IPR012106">
    <property type="entry name" value="Phage_Mu_Gp1"/>
</dbReference>
<evidence type="ECO:0000313" key="3">
    <source>
        <dbReference type="Proteomes" id="UP001381174"/>
    </source>
</evidence>
<dbReference type="GO" id="GO:0006508">
    <property type="term" value="P:proteolysis"/>
    <property type="evidence" value="ECO:0007669"/>
    <property type="project" value="UniProtKB-KW"/>
</dbReference>
<dbReference type="Pfam" id="PF10123">
    <property type="entry name" value="Mu-like_Pro"/>
    <property type="match status" value="1"/>
</dbReference>
<keyword evidence="2" id="KW-0645">Protease</keyword>
<sequence>MARSPLAIALAACAFQLPALADGNAQRIQLTPAGNFKPWDGRDIPSGHWHIDQAVANAVIARFQARKNPRVLDYEHQTLRKEENGQPAPAAGWITDLQWVDGQGLFGTVELTARARQLIADGEYRYVSPVFSYDRHTGDVLDIQMAAITNNPAIDGMEPLALRAAATFGFHSDEDPSMNKLLLAVCAALALGADTTEDQAIAALNAHAKNDPLAGVRKALGVDDKAAPEAIVTACSALKTKAEQAGNPDPAKFVPITVVEDLKGSVAALTAQINGDKVEQLVTDALEDGRLLKAQENWARDLGKKDIAALTAYLETAQPIAALAGTQTGGRGPAQGKDANGLTPDELAVCNATGIDPKDFAAAKTA</sequence>
<feature type="signal peptide" evidence="1">
    <location>
        <begin position="1"/>
        <end position="21"/>
    </location>
</feature>
<feature type="chain" id="PRO_5045923091" evidence="1">
    <location>
        <begin position="22"/>
        <end position="366"/>
    </location>
</feature>
<comment type="caution">
    <text evidence="2">The sequence shown here is derived from an EMBL/GenBank/DDBJ whole genome shotgun (WGS) entry which is preliminary data.</text>
</comment>